<dbReference type="AlphaFoldDB" id="A0AB73MA22"/>
<evidence type="ECO:0000313" key="1">
    <source>
        <dbReference type="EMBL" id="ONF92242.1"/>
    </source>
</evidence>
<reference evidence="1 2" key="1">
    <citation type="submission" date="2017-01" db="EMBL/GenBank/DDBJ databases">
        <title>Comparative genomic analysis of Brazilian Leptospira santarosai.</title>
        <authorList>
            <person name="Moreno L.Z."/>
            <person name="Miraglia F."/>
            <person name="Kremer F.S."/>
            <person name="Eslabao M.R."/>
            <person name="Lilenbaum W."/>
            <person name="Dellagostin O.A."/>
            <person name="Moreno A.M."/>
        </authorList>
    </citation>
    <scope>NUCLEOTIDE SEQUENCE [LARGE SCALE GENOMIC DNA]</scope>
    <source>
        <strain evidence="1 2">M52/8-19</strain>
    </source>
</reference>
<gene>
    <name evidence="1" type="ORF">BWD14_13515</name>
</gene>
<sequence length="78" mass="8646">MCLARIRFCFHAAVDGSFTKAFELFVKHAIGIVSLWTSVPTYTFLFTLVPADYVLWEGEDSPSLQTRNASFATPSPGN</sequence>
<dbReference type="EMBL" id="MTSU01000013">
    <property type="protein sequence ID" value="ONF92242.1"/>
    <property type="molecule type" value="Genomic_DNA"/>
</dbReference>
<proteinExistence type="predicted"/>
<dbReference type="Proteomes" id="UP000189337">
    <property type="component" value="Unassembled WGS sequence"/>
</dbReference>
<evidence type="ECO:0000313" key="2">
    <source>
        <dbReference type="Proteomes" id="UP000189337"/>
    </source>
</evidence>
<name>A0AB73MA22_9LEPT</name>
<protein>
    <submittedName>
        <fullName evidence="1">Uncharacterized protein</fullName>
    </submittedName>
</protein>
<comment type="caution">
    <text evidence="1">The sequence shown here is derived from an EMBL/GenBank/DDBJ whole genome shotgun (WGS) entry which is preliminary data.</text>
</comment>
<accession>A0AB73MA22</accession>
<organism evidence="1 2">
    <name type="scientific">Leptospira santarosai</name>
    <dbReference type="NCBI Taxonomy" id="28183"/>
    <lineage>
        <taxon>Bacteria</taxon>
        <taxon>Pseudomonadati</taxon>
        <taxon>Spirochaetota</taxon>
        <taxon>Spirochaetia</taxon>
        <taxon>Leptospirales</taxon>
        <taxon>Leptospiraceae</taxon>
        <taxon>Leptospira</taxon>
    </lineage>
</organism>